<feature type="domain" description="DNA-directed DNA polymerase family A palm" evidence="9">
    <location>
        <begin position="1"/>
        <end position="176"/>
    </location>
</feature>
<dbReference type="GO" id="GO:0003677">
    <property type="term" value="F:DNA binding"/>
    <property type="evidence" value="ECO:0007669"/>
    <property type="project" value="UniProtKB-KW"/>
</dbReference>
<dbReference type="SMART" id="SM00482">
    <property type="entry name" value="POLAc"/>
    <property type="match status" value="1"/>
</dbReference>
<reference evidence="10" key="1">
    <citation type="submission" date="2019-08" db="EMBL/GenBank/DDBJ databases">
        <authorList>
            <person name="Kucharzyk K."/>
            <person name="Murdoch R.W."/>
            <person name="Higgins S."/>
            <person name="Loffler F."/>
        </authorList>
    </citation>
    <scope>NUCLEOTIDE SEQUENCE</scope>
</reference>
<keyword evidence="5" id="KW-0235">DNA replication</keyword>
<dbReference type="EC" id="2.7.7.7" evidence="2"/>
<gene>
    <name evidence="10" type="primary">polA_45</name>
    <name evidence="10" type="ORF">SDC9_151815</name>
</gene>
<evidence type="ECO:0000256" key="5">
    <source>
        <dbReference type="ARBA" id="ARBA00022705"/>
    </source>
</evidence>
<keyword evidence="6" id="KW-0239">DNA-directed DNA polymerase</keyword>
<dbReference type="FunFam" id="1.10.150.20:FF:000002">
    <property type="entry name" value="DNA polymerase I"/>
    <property type="match status" value="1"/>
</dbReference>
<sequence>MANSTSLINAFNSDFDIHNTTATQIFNVSPDEVTSKMRRQAKAVNFGIIYGMSDWGLSEELGIDVKYAKDFINKYFSSFPEIQDYLKNAVADCESCGYVRTILGRYRYIREISDPNYYVREFGKRVAMNTPIQGSAADIIKLAMIKVDESLKKGKYETKMIMQVHDELVFEVPFEELMQVIPIIEKAMNEAIELKVKLKVEYEYGYNWYS</sequence>
<comment type="caution">
    <text evidence="10">The sequence shown here is derived from an EMBL/GenBank/DDBJ whole genome shotgun (WGS) entry which is preliminary data.</text>
</comment>
<protein>
    <recommendedName>
        <fullName evidence="2">DNA-directed DNA polymerase</fullName>
        <ecNumber evidence="2">2.7.7.7</ecNumber>
    </recommendedName>
</protein>
<dbReference type="InterPro" id="IPR019760">
    <property type="entry name" value="DNA-dir_DNA_pol_A_CS"/>
</dbReference>
<dbReference type="EMBL" id="VSSQ01050487">
    <property type="protein sequence ID" value="MPN04574.1"/>
    <property type="molecule type" value="Genomic_DNA"/>
</dbReference>
<dbReference type="Gene3D" id="1.10.150.20">
    <property type="entry name" value="5' to 3' exonuclease, C-terminal subdomain"/>
    <property type="match status" value="1"/>
</dbReference>
<dbReference type="GO" id="GO:0006261">
    <property type="term" value="P:DNA-templated DNA replication"/>
    <property type="evidence" value="ECO:0007669"/>
    <property type="project" value="InterPro"/>
</dbReference>
<evidence type="ECO:0000313" key="10">
    <source>
        <dbReference type="EMBL" id="MPN04574.1"/>
    </source>
</evidence>
<dbReference type="AlphaFoldDB" id="A0A645EVS0"/>
<comment type="similarity">
    <text evidence="1">Belongs to the DNA polymerase type-A family.</text>
</comment>
<evidence type="ECO:0000256" key="2">
    <source>
        <dbReference type="ARBA" id="ARBA00012417"/>
    </source>
</evidence>
<dbReference type="PRINTS" id="PR00868">
    <property type="entry name" value="DNAPOLI"/>
</dbReference>
<evidence type="ECO:0000256" key="8">
    <source>
        <dbReference type="ARBA" id="ARBA00049244"/>
    </source>
</evidence>
<dbReference type="InterPro" id="IPR043502">
    <property type="entry name" value="DNA/RNA_pol_sf"/>
</dbReference>
<name>A0A645EVS0_9ZZZZ</name>
<keyword evidence="4 10" id="KW-0548">Nucleotidyltransferase</keyword>
<evidence type="ECO:0000256" key="7">
    <source>
        <dbReference type="ARBA" id="ARBA00023125"/>
    </source>
</evidence>
<dbReference type="Pfam" id="PF00476">
    <property type="entry name" value="DNA_pol_A"/>
    <property type="match status" value="1"/>
</dbReference>
<dbReference type="GO" id="GO:0006302">
    <property type="term" value="P:double-strand break repair"/>
    <property type="evidence" value="ECO:0007669"/>
    <property type="project" value="TreeGrafter"/>
</dbReference>
<keyword evidence="3 10" id="KW-0808">Transferase</keyword>
<organism evidence="10">
    <name type="scientific">bioreactor metagenome</name>
    <dbReference type="NCBI Taxonomy" id="1076179"/>
    <lineage>
        <taxon>unclassified sequences</taxon>
        <taxon>metagenomes</taxon>
        <taxon>ecological metagenomes</taxon>
    </lineage>
</organism>
<dbReference type="InterPro" id="IPR002298">
    <property type="entry name" value="DNA_polymerase_A"/>
</dbReference>
<accession>A0A645EVS0</accession>
<evidence type="ECO:0000259" key="9">
    <source>
        <dbReference type="SMART" id="SM00482"/>
    </source>
</evidence>
<dbReference type="Gene3D" id="3.30.70.370">
    <property type="match status" value="1"/>
</dbReference>
<evidence type="ECO:0000256" key="3">
    <source>
        <dbReference type="ARBA" id="ARBA00022679"/>
    </source>
</evidence>
<dbReference type="InterPro" id="IPR001098">
    <property type="entry name" value="DNA-dir_DNA_pol_A_palm_dom"/>
</dbReference>
<dbReference type="GO" id="GO:0003887">
    <property type="term" value="F:DNA-directed DNA polymerase activity"/>
    <property type="evidence" value="ECO:0007669"/>
    <property type="project" value="UniProtKB-KW"/>
</dbReference>
<dbReference type="SUPFAM" id="SSF56672">
    <property type="entry name" value="DNA/RNA polymerases"/>
    <property type="match status" value="1"/>
</dbReference>
<dbReference type="PANTHER" id="PTHR10133:SF27">
    <property type="entry name" value="DNA POLYMERASE NU"/>
    <property type="match status" value="1"/>
</dbReference>
<evidence type="ECO:0000256" key="4">
    <source>
        <dbReference type="ARBA" id="ARBA00022695"/>
    </source>
</evidence>
<keyword evidence="7" id="KW-0238">DNA-binding</keyword>
<dbReference type="PROSITE" id="PS00447">
    <property type="entry name" value="DNA_POLYMERASE_A"/>
    <property type="match status" value="1"/>
</dbReference>
<evidence type="ECO:0000256" key="1">
    <source>
        <dbReference type="ARBA" id="ARBA00007705"/>
    </source>
</evidence>
<proteinExistence type="inferred from homology"/>
<dbReference type="PANTHER" id="PTHR10133">
    <property type="entry name" value="DNA POLYMERASE I"/>
    <property type="match status" value="1"/>
</dbReference>
<comment type="catalytic activity">
    <reaction evidence="8">
        <text>DNA(n) + a 2'-deoxyribonucleoside 5'-triphosphate = DNA(n+1) + diphosphate</text>
        <dbReference type="Rhea" id="RHEA:22508"/>
        <dbReference type="Rhea" id="RHEA-COMP:17339"/>
        <dbReference type="Rhea" id="RHEA-COMP:17340"/>
        <dbReference type="ChEBI" id="CHEBI:33019"/>
        <dbReference type="ChEBI" id="CHEBI:61560"/>
        <dbReference type="ChEBI" id="CHEBI:173112"/>
        <dbReference type="EC" id="2.7.7.7"/>
    </reaction>
</comment>
<evidence type="ECO:0000256" key="6">
    <source>
        <dbReference type="ARBA" id="ARBA00022932"/>
    </source>
</evidence>